<evidence type="ECO:0000313" key="3">
    <source>
        <dbReference type="Proteomes" id="UP000287447"/>
    </source>
</evidence>
<dbReference type="RefSeq" id="WP_127766275.1">
    <property type="nucleotide sequence ID" value="NZ_SADE01000002.1"/>
</dbReference>
<feature type="transmembrane region" description="Helical" evidence="1">
    <location>
        <begin position="12"/>
        <end position="34"/>
    </location>
</feature>
<dbReference type="OrthoDB" id="8482272at2"/>
<feature type="transmembrane region" description="Helical" evidence="1">
    <location>
        <begin position="93"/>
        <end position="112"/>
    </location>
</feature>
<protein>
    <submittedName>
        <fullName evidence="2">Uncharacterized protein</fullName>
    </submittedName>
</protein>
<keyword evidence="1" id="KW-1133">Transmembrane helix</keyword>
<accession>A0A3S2Y3F6</accession>
<name>A0A3S2Y3F6_9PROT</name>
<gene>
    <name evidence="2" type="ORF">EOI86_16680</name>
</gene>
<dbReference type="Proteomes" id="UP000287447">
    <property type="component" value="Unassembled WGS sequence"/>
</dbReference>
<organism evidence="2 3">
    <name type="scientific">Hwanghaeella grinnelliae</name>
    <dbReference type="NCBI Taxonomy" id="2500179"/>
    <lineage>
        <taxon>Bacteria</taxon>
        <taxon>Pseudomonadati</taxon>
        <taxon>Pseudomonadota</taxon>
        <taxon>Alphaproteobacteria</taxon>
        <taxon>Rhodospirillales</taxon>
        <taxon>Rhodospirillaceae</taxon>
        <taxon>Hwanghaeella</taxon>
    </lineage>
</organism>
<keyword evidence="1" id="KW-0472">Membrane</keyword>
<reference evidence="3" key="1">
    <citation type="submission" date="2019-01" db="EMBL/GenBank/DDBJ databases">
        <title>Gri0909 isolated from a small marine red alga.</title>
        <authorList>
            <person name="Kim J."/>
            <person name="Jeong S.E."/>
            <person name="Jeon C.O."/>
        </authorList>
    </citation>
    <scope>NUCLEOTIDE SEQUENCE [LARGE SCALE GENOMIC DNA]</scope>
    <source>
        <strain evidence="3">Gri0909</strain>
    </source>
</reference>
<dbReference type="EMBL" id="SADE01000002">
    <property type="protein sequence ID" value="RVU36799.1"/>
    <property type="molecule type" value="Genomic_DNA"/>
</dbReference>
<sequence length="121" mass="13353">MFGKIGNAVFKGAVFACIAYVAVVLSSIPASLLLPSFEEVTTQRATSCYWTNAMLVFVECGSAVEAGVWKSAYYNAWTMAIYSPFIAMSSIKAFVQVLLAYAPAVFLLYVLIRIIKRTWSR</sequence>
<comment type="caution">
    <text evidence="2">The sequence shown here is derived from an EMBL/GenBank/DDBJ whole genome shotgun (WGS) entry which is preliminary data.</text>
</comment>
<evidence type="ECO:0000256" key="1">
    <source>
        <dbReference type="SAM" id="Phobius"/>
    </source>
</evidence>
<evidence type="ECO:0000313" key="2">
    <source>
        <dbReference type="EMBL" id="RVU36799.1"/>
    </source>
</evidence>
<keyword evidence="1" id="KW-0812">Transmembrane</keyword>
<dbReference type="AlphaFoldDB" id="A0A3S2Y3F6"/>
<keyword evidence="3" id="KW-1185">Reference proteome</keyword>
<proteinExistence type="predicted"/>